<dbReference type="AlphaFoldDB" id="A0AA92UP72"/>
<gene>
    <name evidence="2" type="ORF">DXA63_05905</name>
</gene>
<keyword evidence="1" id="KW-0812">Transmembrane</keyword>
<dbReference type="Proteomes" id="UP000285604">
    <property type="component" value="Unassembled WGS sequence"/>
</dbReference>
<reference evidence="2 3" key="1">
    <citation type="submission" date="2018-08" db="EMBL/GenBank/DDBJ databases">
        <title>A genome reference for cultivated species of the human gut microbiota.</title>
        <authorList>
            <person name="Zou Y."/>
            <person name="Xue W."/>
            <person name="Luo G."/>
        </authorList>
    </citation>
    <scope>NUCLEOTIDE SEQUENCE [LARGE SCALE GENOMIC DNA]</scope>
    <source>
        <strain evidence="2 3">OF03-3</strain>
    </source>
</reference>
<keyword evidence="1" id="KW-0472">Membrane</keyword>
<name>A0AA92UP72_9BACT</name>
<evidence type="ECO:0000256" key="1">
    <source>
        <dbReference type="SAM" id="Phobius"/>
    </source>
</evidence>
<accession>A0AA92UP72</accession>
<dbReference type="EMBL" id="QSCI01000017">
    <property type="protein sequence ID" value="RGX96224.1"/>
    <property type="molecule type" value="Genomic_DNA"/>
</dbReference>
<organism evidence="2 3">
    <name type="scientific">Segatella copri</name>
    <dbReference type="NCBI Taxonomy" id="165179"/>
    <lineage>
        <taxon>Bacteria</taxon>
        <taxon>Pseudomonadati</taxon>
        <taxon>Bacteroidota</taxon>
        <taxon>Bacteroidia</taxon>
        <taxon>Bacteroidales</taxon>
        <taxon>Prevotellaceae</taxon>
        <taxon>Segatella</taxon>
    </lineage>
</organism>
<protein>
    <submittedName>
        <fullName evidence="2">Uncharacterized protein</fullName>
    </submittedName>
</protein>
<keyword evidence="1" id="KW-1133">Transmembrane helix</keyword>
<feature type="transmembrane region" description="Helical" evidence="1">
    <location>
        <begin position="157"/>
        <end position="176"/>
    </location>
</feature>
<sequence length="275" mass="31586">MEQDNIQEAILQDELIDKFIRNKMTPEEEEAFKTNLANDPGLRERAFATAIMVKCMREKRQEEEKAFIEQLSESVAIDQDDRIERFIRDNMTPEEEAEFKDDLNYDSSLKERALATSLMAKSMKEKRQEEEKAFTEQLNSAVKASSQRARIISLKEFIAIAASLLIYIGFGGYLRFTEYGYQQRNSIVAENISMGGALTERGEGDEAMLSKLDSISTTIKKDRDMTKVIAELKSYMTNVSQTLTVLKIQQPLDGILLWHISRMTRKTMPRMCSSF</sequence>
<comment type="caution">
    <text evidence="2">The sequence shown here is derived from an EMBL/GenBank/DDBJ whole genome shotgun (WGS) entry which is preliminary data.</text>
</comment>
<evidence type="ECO:0000313" key="3">
    <source>
        <dbReference type="Proteomes" id="UP000285604"/>
    </source>
</evidence>
<proteinExistence type="predicted"/>
<evidence type="ECO:0000313" key="2">
    <source>
        <dbReference type="EMBL" id="RGX96224.1"/>
    </source>
</evidence>